<dbReference type="EMBL" id="MU006356">
    <property type="protein sequence ID" value="KAF2845020.1"/>
    <property type="molecule type" value="Genomic_DNA"/>
</dbReference>
<sequence>MVRGTQEQETLRSKAKELVSGKEGIKLADEETTGQNDFKYRKYPSVCGVVVDKGSDRGFVQVSGGNEETKRVDTGRGDTGFTFVEISEGQTCMLYGEPTAISPPCTLNRMFNKKLAHFARYLNRWTLMGIFWNQYVIKAIRLRVILKKVEQIISLQRRAIRSRVCKAVNKVQPQFLAS</sequence>
<organism evidence="1 2">
    <name type="scientific">Plenodomus tracheiphilus IPT5</name>
    <dbReference type="NCBI Taxonomy" id="1408161"/>
    <lineage>
        <taxon>Eukaryota</taxon>
        <taxon>Fungi</taxon>
        <taxon>Dikarya</taxon>
        <taxon>Ascomycota</taxon>
        <taxon>Pezizomycotina</taxon>
        <taxon>Dothideomycetes</taxon>
        <taxon>Pleosporomycetidae</taxon>
        <taxon>Pleosporales</taxon>
        <taxon>Pleosporineae</taxon>
        <taxon>Leptosphaeriaceae</taxon>
        <taxon>Plenodomus</taxon>
    </lineage>
</organism>
<name>A0A6A7AP25_9PLEO</name>
<keyword evidence="2" id="KW-1185">Reference proteome</keyword>
<gene>
    <name evidence="1" type="ORF">T440DRAFT_511851</name>
</gene>
<protein>
    <submittedName>
        <fullName evidence="1">Uncharacterized protein</fullName>
    </submittedName>
</protein>
<evidence type="ECO:0000313" key="2">
    <source>
        <dbReference type="Proteomes" id="UP000799423"/>
    </source>
</evidence>
<accession>A0A6A7AP25</accession>
<dbReference type="Proteomes" id="UP000799423">
    <property type="component" value="Unassembled WGS sequence"/>
</dbReference>
<dbReference type="OrthoDB" id="3468131at2759"/>
<reference evidence="1" key="1">
    <citation type="submission" date="2020-01" db="EMBL/GenBank/DDBJ databases">
        <authorList>
            <consortium name="DOE Joint Genome Institute"/>
            <person name="Haridas S."/>
            <person name="Albert R."/>
            <person name="Binder M."/>
            <person name="Bloem J."/>
            <person name="Labutti K."/>
            <person name="Salamov A."/>
            <person name="Andreopoulos B."/>
            <person name="Baker S.E."/>
            <person name="Barry K."/>
            <person name="Bills G."/>
            <person name="Bluhm B.H."/>
            <person name="Cannon C."/>
            <person name="Castanera R."/>
            <person name="Culley D.E."/>
            <person name="Daum C."/>
            <person name="Ezra D."/>
            <person name="Gonzalez J.B."/>
            <person name="Henrissat B."/>
            <person name="Kuo A."/>
            <person name="Liang C."/>
            <person name="Lipzen A."/>
            <person name="Lutzoni F."/>
            <person name="Magnuson J."/>
            <person name="Mondo S."/>
            <person name="Nolan M."/>
            <person name="Ohm R."/>
            <person name="Pangilinan J."/>
            <person name="Park H.-J."/>
            <person name="Ramirez L."/>
            <person name="Alfaro M."/>
            <person name="Sun H."/>
            <person name="Tritt A."/>
            <person name="Yoshinaga Y."/>
            <person name="Zwiers L.-H."/>
            <person name="Turgeon B.G."/>
            <person name="Goodwin S.B."/>
            <person name="Spatafora J.W."/>
            <person name="Crous P.W."/>
            <person name="Grigoriev I.V."/>
        </authorList>
    </citation>
    <scope>NUCLEOTIDE SEQUENCE</scope>
    <source>
        <strain evidence="1">IPT5</strain>
    </source>
</reference>
<dbReference type="AlphaFoldDB" id="A0A6A7AP25"/>
<proteinExistence type="predicted"/>
<evidence type="ECO:0000313" key="1">
    <source>
        <dbReference type="EMBL" id="KAF2845020.1"/>
    </source>
</evidence>